<dbReference type="EMBL" id="BARS01002522">
    <property type="protein sequence ID" value="GAF68886.1"/>
    <property type="molecule type" value="Genomic_DNA"/>
</dbReference>
<feature type="non-terminal residue" evidence="1">
    <location>
        <position position="1"/>
    </location>
</feature>
<name>X0S0U3_9ZZZZ</name>
<organism evidence="1">
    <name type="scientific">marine sediment metagenome</name>
    <dbReference type="NCBI Taxonomy" id="412755"/>
    <lineage>
        <taxon>unclassified sequences</taxon>
        <taxon>metagenomes</taxon>
        <taxon>ecological metagenomes</taxon>
    </lineage>
</organism>
<evidence type="ECO:0000313" key="1">
    <source>
        <dbReference type="EMBL" id="GAF68886.1"/>
    </source>
</evidence>
<sequence length="119" mass="13878">FIFSSPPELLPFNIQQTSVYIPKHVSLRLIAQEGLFTVHKHSERTGGFVPLQKLSSQRKRLEKIRIKPNRLPELRYNLHRCGMHASSMFPDVDGLAKRIEAKNTYLYDDERALIDKDKF</sequence>
<accession>X0S0U3</accession>
<reference evidence="1" key="1">
    <citation type="journal article" date="2014" name="Front. Microbiol.">
        <title>High frequency of phylogenetically diverse reductive dehalogenase-homologous genes in deep subseafloor sedimentary metagenomes.</title>
        <authorList>
            <person name="Kawai M."/>
            <person name="Futagami T."/>
            <person name="Toyoda A."/>
            <person name="Takaki Y."/>
            <person name="Nishi S."/>
            <person name="Hori S."/>
            <person name="Arai W."/>
            <person name="Tsubouchi T."/>
            <person name="Morono Y."/>
            <person name="Uchiyama I."/>
            <person name="Ito T."/>
            <person name="Fujiyama A."/>
            <person name="Inagaki F."/>
            <person name="Takami H."/>
        </authorList>
    </citation>
    <scope>NUCLEOTIDE SEQUENCE</scope>
    <source>
        <strain evidence="1">Expedition CK06-06</strain>
    </source>
</reference>
<comment type="caution">
    <text evidence="1">The sequence shown here is derived from an EMBL/GenBank/DDBJ whole genome shotgun (WGS) entry which is preliminary data.</text>
</comment>
<protein>
    <submittedName>
        <fullName evidence="1">Uncharacterized protein</fullName>
    </submittedName>
</protein>
<gene>
    <name evidence="1" type="ORF">S01H1_04812</name>
</gene>
<dbReference type="AlphaFoldDB" id="X0S0U3"/>
<proteinExistence type="predicted"/>